<comment type="caution">
    <text evidence="2">The sequence shown here is derived from an EMBL/GenBank/DDBJ whole genome shotgun (WGS) entry which is preliminary data.</text>
</comment>
<dbReference type="AlphaFoldDB" id="A0A6L5Y105"/>
<keyword evidence="3" id="KW-1185">Reference proteome</keyword>
<evidence type="ECO:0000313" key="3">
    <source>
        <dbReference type="Proteomes" id="UP000482209"/>
    </source>
</evidence>
<accession>A0A6L5Y105</accession>
<gene>
    <name evidence="2" type="ORF">FYJ58_13215</name>
</gene>
<dbReference type="Proteomes" id="UP000482209">
    <property type="component" value="Unassembled WGS sequence"/>
</dbReference>
<evidence type="ECO:0000313" key="2">
    <source>
        <dbReference type="EMBL" id="MSS64816.1"/>
    </source>
</evidence>
<organism evidence="2 3">
    <name type="scientific">Velocimicrobium porci</name>
    <dbReference type="NCBI Taxonomy" id="2606634"/>
    <lineage>
        <taxon>Bacteria</taxon>
        <taxon>Bacillati</taxon>
        <taxon>Bacillota</taxon>
        <taxon>Clostridia</taxon>
        <taxon>Lachnospirales</taxon>
        <taxon>Lachnospiraceae</taxon>
        <taxon>Velocimicrobium</taxon>
    </lineage>
</organism>
<reference evidence="2 3" key="1">
    <citation type="submission" date="2019-08" db="EMBL/GenBank/DDBJ databases">
        <title>In-depth cultivation of the pig gut microbiome towards novel bacterial diversity and tailored functional studies.</title>
        <authorList>
            <person name="Wylensek D."/>
            <person name="Hitch T.C.A."/>
            <person name="Clavel T."/>
        </authorList>
    </citation>
    <scope>NUCLEOTIDE SEQUENCE [LARGE SCALE GENOMIC DNA]</scope>
    <source>
        <strain evidence="2 3">WCA-693-APC-MOT-I</strain>
    </source>
</reference>
<protein>
    <submittedName>
        <fullName evidence="2">Uncharacterized protein</fullName>
    </submittedName>
</protein>
<sequence>MKVSKGEGSMSINLTVQEDKINRTGEKQEKKNKKANSIYAGNMNLMQSDKIAEKKIKAKREALKTIMDTFASEHELDTWQEESQKQIDELVVSRQEALNEMGKLDELKDLSMLNLGEMKEVWQERYDSAGDEINGIRASIVNVKLERLKSSPMVAATKAADEIMEAASKEIIGMLQQEAIDHIDETLENNKKKAEEQSKKKEEKESAKNDSKMETKTEMDKTESFTELEKLQNELSGEIKKLQNKLLDEDIKGLKVNKRT</sequence>
<dbReference type="EMBL" id="VUMT01000030">
    <property type="protein sequence ID" value="MSS64816.1"/>
    <property type="molecule type" value="Genomic_DNA"/>
</dbReference>
<feature type="region of interest" description="Disordered" evidence="1">
    <location>
        <begin position="1"/>
        <end position="37"/>
    </location>
</feature>
<proteinExistence type="predicted"/>
<dbReference type="RefSeq" id="WP_154520200.1">
    <property type="nucleotide sequence ID" value="NZ_VUMT01000030.1"/>
</dbReference>
<evidence type="ECO:0000256" key="1">
    <source>
        <dbReference type="SAM" id="MobiDB-lite"/>
    </source>
</evidence>
<name>A0A6L5Y105_9FIRM</name>
<feature type="region of interest" description="Disordered" evidence="1">
    <location>
        <begin position="183"/>
        <end position="229"/>
    </location>
</feature>
<feature type="compositionally biased region" description="Basic and acidic residues" evidence="1">
    <location>
        <begin position="17"/>
        <end position="29"/>
    </location>
</feature>